<evidence type="ECO:0000313" key="4">
    <source>
        <dbReference type="WBParaSite" id="MhA1_Contig32.frz3.gene6"/>
    </source>
</evidence>
<organism evidence="3 4">
    <name type="scientific">Meloidogyne hapla</name>
    <name type="common">Root-knot nematode worm</name>
    <dbReference type="NCBI Taxonomy" id="6305"/>
    <lineage>
        <taxon>Eukaryota</taxon>
        <taxon>Metazoa</taxon>
        <taxon>Ecdysozoa</taxon>
        <taxon>Nematoda</taxon>
        <taxon>Chromadorea</taxon>
        <taxon>Rhabditida</taxon>
        <taxon>Tylenchina</taxon>
        <taxon>Tylenchomorpha</taxon>
        <taxon>Tylenchoidea</taxon>
        <taxon>Meloidogynidae</taxon>
        <taxon>Meloidogyninae</taxon>
        <taxon>Meloidogyne</taxon>
    </lineage>
</organism>
<proteinExistence type="predicted"/>
<feature type="compositionally biased region" description="Polar residues" evidence="1">
    <location>
        <begin position="436"/>
        <end position="446"/>
    </location>
</feature>
<dbReference type="Gene3D" id="1.25.40.90">
    <property type="match status" value="1"/>
</dbReference>
<dbReference type="GO" id="GO:0031124">
    <property type="term" value="P:mRNA 3'-end processing"/>
    <property type="evidence" value="ECO:0007669"/>
    <property type="project" value="TreeGrafter"/>
</dbReference>
<feature type="compositionally biased region" description="Polar residues" evidence="1">
    <location>
        <begin position="396"/>
        <end position="417"/>
    </location>
</feature>
<dbReference type="OMA" id="PHMVSPM"/>
<evidence type="ECO:0000313" key="3">
    <source>
        <dbReference type="Proteomes" id="UP000095281"/>
    </source>
</evidence>
<dbReference type="GO" id="GO:0000993">
    <property type="term" value="F:RNA polymerase II complex binding"/>
    <property type="evidence" value="ECO:0007669"/>
    <property type="project" value="TreeGrafter"/>
</dbReference>
<sequence>MVSPPSEDVMRKRLMSVNSTQESVQTCSKWLLHHRESIDKIANCWMDIYKQSKANDKLRTALIYVLNDVVQKAACKRDINVTLTFHPHLINATTISSLTVKKAISRCVEVFGERNVYPAHIIEEMKTALVSRIATEKDDSQNATEIIDFQKLIRSIESFYKNEMLTEKAREILSRSSFNFKESVQGRVKDRNEGITALADMDSSRQKLISFLDTVEKHKQKGLLLHEMMKRTENTFNLQLRDVTVINDAYERFAEGIKKTKQQLETMESSGCMIGESPPRDAPSPTAGDDPFLHGVDGEELAGGGDDMEMDDEDRPGPSSSRCFLKTANEYTRASIPVGPIHSNPAPLNTQFIPLPTPSGAPRPSIMDPRQARFFAQQQNFPSNPPPPGASPPPTTNQYFQQTNGGGSELQQSNLSSPPMFNPINPPPLIPRTPKFLTSFNSSHPPIQSPPNFVLPPPGLVQTPRLFSPPHKHQQQQHEYGGNYGPKRRNSSGADSGISKRQRNNSHDNGNWKESGRGGGGGGGWRHSFANGEKRMQQYNRH</sequence>
<dbReference type="PANTHER" id="PTHR12460:SF39">
    <property type="entry name" value="CID DOMAIN-CONTAINING PROTEIN"/>
    <property type="match status" value="1"/>
</dbReference>
<evidence type="ECO:0000259" key="2">
    <source>
        <dbReference type="PROSITE" id="PS51391"/>
    </source>
</evidence>
<dbReference type="SMART" id="SM00582">
    <property type="entry name" value="RPR"/>
    <property type="match status" value="1"/>
</dbReference>
<dbReference type="Pfam" id="PF04818">
    <property type="entry name" value="CID"/>
    <property type="match status" value="1"/>
</dbReference>
<evidence type="ECO:0000256" key="1">
    <source>
        <dbReference type="SAM" id="MobiDB-lite"/>
    </source>
</evidence>
<reference evidence="4" key="1">
    <citation type="submission" date="2016-11" db="UniProtKB">
        <authorList>
            <consortium name="WormBaseParasite"/>
        </authorList>
    </citation>
    <scope>IDENTIFICATION</scope>
</reference>
<dbReference type="InterPro" id="IPR008942">
    <property type="entry name" value="ENTH_VHS"/>
</dbReference>
<feature type="compositionally biased region" description="Pro residues" evidence="1">
    <location>
        <begin position="383"/>
        <end position="395"/>
    </location>
</feature>
<feature type="compositionally biased region" description="Pro residues" evidence="1">
    <location>
        <begin position="420"/>
        <end position="431"/>
    </location>
</feature>
<keyword evidence="3" id="KW-1185">Reference proteome</keyword>
<feature type="compositionally biased region" description="Pro residues" evidence="1">
    <location>
        <begin position="447"/>
        <end position="459"/>
    </location>
</feature>
<dbReference type="PANTHER" id="PTHR12460">
    <property type="entry name" value="CYCLIN-DEPENDENT KINASE INHIBITOR-RELATED PROTEIN"/>
    <property type="match status" value="1"/>
</dbReference>
<dbReference type="InterPro" id="IPR006569">
    <property type="entry name" value="CID_dom"/>
</dbReference>
<dbReference type="WBParaSite" id="MhA1_Contig32.frz3.gene6">
    <property type="protein sequence ID" value="MhA1_Contig32.frz3.gene6"/>
    <property type="gene ID" value="MhA1_Contig32.frz3.gene6"/>
</dbReference>
<dbReference type="Proteomes" id="UP000095281">
    <property type="component" value="Unplaced"/>
</dbReference>
<protein>
    <submittedName>
        <fullName evidence="4">CID domain-containing protein</fullName>
    </submittedName>
</protein>
<feature type="region of interest" description="Disordered" evidence="1">
    <location>
        <begin position="376"/>
        <end position="542"/>
    </location>
</feature>
<feature type="domain" description="CID" evidence="2">
    <location>
        <begin position="2"/>
        <end position="133"/>
    </location>
</feature>
<dbReference type="PROSITE" id="PS51391">
    <property type="entry name" value="CID"/>
    <property type="match status" value="1"/>
</dbReference>
<feature type="region of interest" description="Disordered" evidence="1">
    <location>
        <begin position="275"/>
        <end position="322"/>
    </location>
</feature>
<dbReference type="AlphaFoldDB" id="A0A1I8BM76"/>
<accession>A0A1I8BM76</accession>
<name>A0A1I8BM76_MELHA</name>